<dbReference type="EMBL" id="JAVXUP010002495">
    <property type="protein sequence ID" value="KAK3002971.1"/>
    <property type="molecule type" value="Genomic_DNA"/>
</dbReference>
<dbReference type="PROSITE" id="PS50891">
    <property type="entry name" value="LOB"/>
    <property type="match status" value="1"/>
</dbReference>
<comment type="caution">
    <text evidence="4">The sequence shown here is derived from an EMBL/GenBank/DDBJ whole genome shotgun (WGS) entry which is preliminary data.</text>
</comment>
<accession>A0AA89AIU2</accession>
<protein>
    <recommendedName>
        <fullName evidence="3">LOB domain-containing protein</fullName>
    </recommendedName>
</protein>
<feature type="domain" description="LOB" evidence="3">
    <location>
        <begin position="2"/>
        <end position="104"/>
    </location>
</feature>
<organism evidence="4 5">
    <name type="scientific">Escallonia herrerae</name>
    <dbReference type="NCBI Taxonomy" id="1293975"/>
    <lineage>
        <taxon>Eukaryota</taxon>
        <taxon>Viridiplantae</taxon>
        <taxon>Streptophyta</taxon>
        <taxon>Embryophyta</taxon>
        <taxon>Tracheophyta</taxon>
        <taxon>Spermatophyta</taxon>
        <taxon>Magnoliopsida</taxon>
        <taxon>eudicotyledons</taxon>
        <taxon>Gunneridae</taxon>
        <taxon>Pentapetalae</taxon>
        <taxon>asterids</taxon>
        <taxon>campanulids</taxon>
        <taxon>Escalloniales</taxon>
        <taxon>Escalloniaceae</taxon>
        <taxon>Escallonia</taxon>
    </lineage>
</organism>
<evidence type="ECO:0000256" key="2">
    <source>
        <dbReference type="SAM" id="MobiDB-lite"/>
    </source>
</evidence>
<dbReference type="Proteomes" id="UP001188597">
    <property type="component" value="Unassembled WGS sequence"/>
</dbReference>
<name>A0AA89AIU2_9ASTE</name>
<sequence>MTRCAACKYPRRRCASDCIFSPYFTPNNPQRFACVHRIYGASNIGKMLQQLPIHRRAEAADCLCYEAQCRMKDREIHDAQSQLAIAQAEIAFLNASSAQEEPPQQQQHPAIEPAKQGGDPQYYVQQIEASREW</sequence>
<dbReference type="PANTHER" id="PTHR31301:SF120">
    <property type="entry name" value="LOB DOMAIN-CONTAINING PROTEIN 23-RELATED"/>
    <property type="match status" value="1"/>
</dbReference>
<proteinExistence type="inferred from homology"/>
<dbReference type="AlphaFoldDB" id="A0AA89AIU2"/>
<dbReference type="PANTHER" id="PTHR31301">
    <property type="entry name" value="LOB DOMAIN-CONTAINING PROTEIN 4-RELATED"/>
    <property type="match status" value="1"/>
</dbReference>
<evidence type="ECO:0000313" key="5">
    <source>
        <dbReference type="Proteomes" id="UP001188597"/>
    </source>
</evidence>
<dbReference type="Pfam" id="PF03195">
    <property type="entry name" value="LOB"/>
    <property type="match status" value="1"/>
</dbReference>
<keyword evidence="5" id="KW-1185">Reference proteome</keyword>
<comment type="similarity">
    <text evidence="1">Belongs to the LOB domain-containing protein family.</text>
</comment>
<evidence type="ECO:0000259" key="3">
    <source>
        <dbReference type="PROSITE" id="PS50891"/>
    </source>
</evidence>
<dbReference type="InterPro" id="IPR004883">
    <property type="entry name" value="LOB"/>
</dbReference>
<reference evidence="4" key="1">
    <citation type="submission" date="2022-12" db="EMBL/GenBank/DDBJ databases">
        <title>Draft genome assemblies for two species of Escallonia (Escalloniales).</title>
        <authorList>
            <person name="Chanderbali A."/>
            <person name="Dervinis C."/>
            <person name="Anghel I."/>
            <person name="Soltis D."/>
            <person name="Soltis P."/>
            <person name="Zapata F."/>
        </authorList>
    </citation>
    <scope>NUCLEOTIDE SEQUENCE</scope>
    <source>
        <strain evidence="4">UCBG64.0493</strain>
        <tissue evidence="4">Leaf</tissue>
    </source>
</reference>
<feature type="compositionally biased region" description="Low complexity" evidence="2">
    <location>
        <begin position="98"/>
        <end position="114"/>
    </location>
</feature>
<feature type="region of interest" description="Disordered" evidence="2">
    <location>
        <begin position="95"/>
        <end position="122"/>
    </location>
</feature>
<evidence type="ECO:0000256" key="1">
    <source>
        <dbReference type="ARBA" id="ARBA00005474"/>
    </source>
</evidence>
<evidence type="ECO:0000313" key="4">
    <source>
        <dbReference type="EMBL" id="KAK3002971.1"/>
    </source>
</evidence>
<gene>
    <name evidence="4" type="ORF">RJ639_018993</name>
</gene>